<evidence type="ECO:0000313" key="1">
    <source>
        <dbReference type="EMBL" id="BDZ54754.1"/>
    </source>
</evidence>
<reference evidence="2" key="1">
    <citation type="journal article" date="2019" name="Int. J. Syst. Evol. Microbiol.">
        <title>The Global Catalogue of Microorganisms (GCM) 10K type strain sequencing project: providing services to taxonomists for standard genome sequencing and annotation.</title>
        <authorList>
            <consortium name="The Broad Institute Genomics Platform"/>
            <consortium name="The Broad Institute Genome Sequencing Center for Infectious Disease"/>
            <person name="Wu L."/>
            <person name="Ma J."/>
        </authorList>
    </citation>
    <scope>NUCLEOTIDE SEQUENCE [LARGE SCALE GENOMIC DNA]</scope>
    <source>
        <strain evidence="2">NBRC 109019</strain>
    </source>
</reference>
<protein>
    <submittedName>
        <fullName evidence="1">Uncharacterized protein</fullName>
    </submittedName>
</protein>
<evidence type="ECO:0000313" key="2">
    <source>
        <dbReference type="Proteomes" id="UP001321477"/>
    </source>
</evidence>
<keyword evidence="2" id="KW-1185">Reference proteome</keyword>
<organism evidence="1 2">
    <name type="scientific">Agromyces marinus</name>
    <dbReference type="NCBI Taxonomy" id="1389020"/>
    <lineage>
        <taxon>Bacteria</taxon>
        <taxon>Bacillati</taxon>
        <taxon>Actinomycetota</taxon>
        <taxon>Actinomycetes</taxon>
        <taxon>Micrococcales</taxon>
        <taxon>Microbacteriaceae</taxon>
        <taxon>Agromyces</taxon>
    </lineage>
</organism>
<accession>A0ABN6YBM1</accession>
<gene>
    <name evidence="1" type="ORF">GCM10025870_18270</name>
</gene>
<sequence length="47" mass="5304">MVSVVFTVMSFIGEGWMARTVVRTEARTVVRTEGWGCERPERGGTDR</sequence>
<name>A0ABN6YBM1_9MICO</name>
<proteinExistence type="predicted"/>
<dbReference type="EMBL" id="AP027734">
    <property type="protein sequence ID" value="BDZ54754.1"/>
    <property type="molecule type" value="Genomic_DNA"/>
</dbReference>
<dbReference type="Proteomes" id="UP001321477">
    <property type="component" value="Chromosome"/>
</dbReference>